<proteinExistence type="predicted"/>
<sequence length="103" mass="11136">MTKDDLHAWALAHGWQEAGGFLSLMKPRTFDTAIVRLVLKATVAALEIKKPNGKWEKVSGAAYSAINAGEEGDVPSGLGLDTINGLSSLMQQNKDHLVFAKMR</sequence>
<keyword evidence="2" id="KW-1185">Reference proteome</keyword>
<gene>
    <name evidence="1" type="ORF">FHS83_003511</name>
</gene>
<protein>
    <submittedName>
        <fullName evidence="1">Uncharacterized protein</fullName>
    </submittedName>
</protein>
<comment type="caution">
    <text evidence="1">The sequence shown here is derived from an EMBL/GenBank/DDBJ whole genome shotgun (WGS) entry which is preliminary data.</text>
</comment>
<dbReference type="RefSeq" id="WP_167084545.1">
    <property type="nucleotide sequence ID" value="NZ_BAAADC010000001.1"/>
</dbReference>
<dbReference type="EMBL" id="JAASRM010000001">
    <property type="protein sequence ID" value="NIK90193.1"/>
    <property type="molecule type" value="Genomic_DNA"/>
</dbReference>
<accession>A0A846N3L3</accession>
<organism evidence="1 2">
    <name type="scientific">Rhizomicrobium palustre</name>
    <dbReference type="NCBI Taxonomy" id="189966"/>
    <lineage>
        <taxon>Bacteria</taxon>
        <taxon>Pseudomonadati</taxon>
        <taxon>Pseudomonadota</taxon>
        <taxon>Alphaproteobacteria</taxon>
        <taxon>Micropepsales</taxon>
        <taxon>Micropepsaceae</taxon>
        <taxon>Rhizomicrobium</taxon>
    </lineage>
</organism>
<dbReference type="Proteomes" id="UP000570514">
    <property type="component" value="Unassembled WGS sequence"/>
</dbReference>
<reference evidence="1 2" key="1">
    <citation type="submission" date="2020-03" db="EMBL/GenBank/DDBJ databases">
        <title>Genomic Encyclopedia of Type Strains, Phase IV (KMG-IV): sequencing the most valuable type-strain genomes for metagenomic binning, comparative biology and taxonomic classification.</title>
        <authorList>
            <person name="Goeker M."/>
        </authorList>
    </citation>
    <scope>NUCLEOTIDE SEQUENCE [LARGE SCALE GENOMIC DNA]</scope>
    <source>
        <strain evidence="1 2">DSM 19867</strain>
    </source>
</reference>
<evidence type="ECO:0000313" key="2">
    <source>
        <dbReference type="Proteomes" id="UP000570514"/>
    </source>
</evidence>
<name>A0A846N3L3_9PROT</name>
<dbReference type="AlphaFoldDB" id="A0A846N3L3"/>
<evidence type="ECO:0000313" key="1">
    <source>
        <dbReference type="EMBL" id="NIK90193.1"/>
    </source>
</evidence>